<evidence type="ECO:0000313" key="3">
    <source>
        <dbReference type="EMBL" id="CAD7253806.1"/>
    </source>
</evidence>
<dbReference type="OrthoDB" id="6380412at2759"/>
<dbReference type="SUPFAM" id="SSF50156">
    <property type="entry name" value="PDZ domain-like"/>
    <property type="match status" value="1"/>
</dbReference>
<dbReference type="Proteomes" id="UP000677054">
    <property type="component" value="Unassembled WGS sequence"/>
</dbReference>
<accession>A0A7R9FSW0</accession>
<dbReference type="InterPro" id="IPR001478">
    <property type="entry name" value="PDZ"/>
</dbReference>
<dbReference type="SMART" id="SM00228">
    <property type="entry name" value="PDZ"/>
    <property type="match status" value="1"/>
</dbReference>
<dbReference type="Pfam" id="PF00595">
    <property type="entry name" value="PDZ"/>
    <property type="match status" value="1"/>
</dbReference>
<evidence type="ECO:0000256" key="1">
    <source>
        <dbReference type="SAM" id="MobiDB-lite"/>
    </source>
</evidence>
<evidence type="ECO:0000259" key="2">
    <source>
        <dbReference type="PROSITE" id="PS50106"/>
    </source>
</evidence>
<dbReference type="PROSITE" id="PS50106">
    <property type="entry name" value="PDZ"/>
    <property type="match status" value="1"/>
</dbReference>
<gene>
    <name evidence="3" type="ORF">DSTB1V02_LOCUS13552</name>
</gene>
<dbReference type="EMBL" id="LR906239">
    <property type="protein sequence ID" value="CAD7253806.1"/>
    <property type="molecule type" value="Genomic_DNA"/>
</dbReference>
<evidence type="ECO:0000313" key="4">
    <source>
        <dbReference type="Proteomes" id="UP000677054"/>
    </source>
</evidence>
<keyword evidence="4" id="KW-1185">Reference proteome</keyword>
<feature type="region of interest" description="Disordered" evidence="1">
    <location>
        <begin position="1"/>
        <end position="23"/>
    </location>
</feature>
<dbReference type="InterPro" id="IPR036034">
    <property type="entry name" value="PDZ_sf"/>
</dbReference>
<proteinExistence type="predicted"/>
<organism evidence="3">
    <name type="scientific">Darwinula stevensoni</name>
    <dbReference type="NCBI Taxonomy" id="69355"/>
    <lineage>
        <taxon>Eukaryota</taxon>
        <taxon>Metazoa</taxon>
        <taxon>Ecdysozoa</taxon>
        <taxon>Arthropoda</taxon>
        <taxon>Crustacea</taxon>
        <taxon>Oligostraca</taxon>
        <taxon>Ostracoda</taxon>
        <taxon>Podocopa</taxon>
        <taxon>Podocopida</taxon>
        <taxon>Darwinulocopina</taxon>
        <taxon>Darwinuloidea</taxon>
        <taxon>Darwinulidae</taxon>
        <taxon>Darwinula</taxon>
    </lineage>
</organism>
<dbReference type="PANTHER" id="PTHR11324">
    <property type="entry name" value="IL16-RELATED"/>
    <property type="match status" value="1"/>
</dbReference>
<feature type="domain" description="PDZ" evidence="2">
    <location>
        <begin position="1"/>
        <end position="84"/>
    </location>
</feature>
<dbReference type="AlphaFoldDB" id="A0A7R9FSW0"/>
<dbReference type="PANTHER" id="PTHR11324:SF16">
    <property type="entry name" value="PDZ DOMAIN-CONTAINING PROTEIN 2"/>
    <property type="match status" value="1"/>
</dbReference>
<dbReference type="EMBL" id="CAJPEV010006722">
    <property type="protein sequence ID" value="CAG0904333.1"/>
    <property type="molecule type" value="Genomic_DNA"/>
</dbReference>
<reference evidence="3" key="1">
    <citation type="submission" date="2020-11" db="EMBL/GenBank/DDBJ databases">
        <authorList>
            <person name="Tran Van P."/>
        </authorList>
    </citation>
    <scope>NUCLEOTIDE SEQUENCE</scope>
</reference>
<protein>
    <recommendedName>
        <fullName evidence="2">PDZ domain-containing protein</fullName>
    </recommendedName>
</protein>
<dbReference type="Gene3D" id="2.30.42.10">
    <property type="match status" value="1"/>
</dbReference>
<sequence length="100" mass="10861">MLKKEGPGLGFSLEGGKDSPYGDRPLTIKKIFSGGVADKEGSMKVGDEILSVNGNPLVHMSRIEAWNFLKRLTDGDVSLVVRKKLEARDQLSMQASSQQA</sequence>
<name>A0A7R9FSW0_9CRUS</name>